<keyword evidence="1" id="KW-0812">Transmembrane</keyword>
<dbReference type="GO" id="GO:0042392">
    <property type="term" value="F:sphingosine-1-phosphate phosphatase activity"/>
    <property type="evidence" value="ECO:0007669"/>
    <property type="project" value="TreeGrafter"/>
</dbReference>
<evidence type="ECO:0000259" key="2">
    <source>
        <dbReference type="SMART" id="SM00014"/>
    </source>
</evidence>
<dbReference type="InterPro" id="IPR000326">
    <property type="entry name" value="PAP2/HPO"/>
</dbReference>
<comment type="caution">
    <text evidence="3">The sequence shown here is derived from an EMBL/GenBank/DDBJ whole genome shotgun (WGS) entry which is preliminary data.</text>
</comment>
<keyword evidence="1" id="KW-0472">Membrane</keyword>
<dbReference type="AlphaFoldDB" id="A0A8H7F6F0"/>
<proteinExistence type="predicted"/>
<keyword evidence="1" id="KW-1133">Transmembrane helix</keyword>
<dbReference type="SMART" id="SM00014">
    <property type="entry name" value="acidPPc"/>
    <property type="match status" value="1"/>
</dbReference>
<evidence type="ECO:0000313" key="3">
    <source>
        <dbReference type="EMBL" id="KAF7778738.1"/>
    </source>
</evidence>
<evidence type="ECO:0000313" key="4">
    <source>
        <dbReference type="Proteomes" id="UP000629468"/>
    </source>
</evidence>
<feature type="transmembrane region" description="Helical" evidence="1">
    <location>
        <begin position="119"/>
        <end position="140"/>
    </location>
</feature>
<dbReference type="Pfam" id="PF01569">
    <property type="entry name" value="PAP2"/>
    <property type="match status" value="1"/>
</dbReference>
<gene>
    <name evidence="3" type="ORF">Agabi119p4_3083</name>
</gene>
<dbReference type="Proteomes" id="UP000629468">
    <property type="component" value="Unassembled WGS sequence"/>
</dbReference>
<name>A0A8H7F6F0_AGABI</name>
<feature type="transmembrane region" description="Helical" evidence="1">
    <location>
        <begin position="146"/>
        <end position="164"/>
    </location>
</feature>
<sequence length="187" mass="20465">MGAGIKKGHGFLSHAILSFLDKADTIVISLTAACILYTRSVGVVYFVAGASTCSITVKLIKRAIRQPRPPPHVLVGRRVKASFGMPSTHSATITFFATYIAIASWCLPIHATLPAHARFVPIVTTPLAMTIVMSRIWLGYHTWPQVAVGCAYGCSLAMMWFMLWTKGGVREVGQVLERGVWKLYGWS</sequence>
<dbReference type="Gene3D" id="1.20.144.10">
    <property type="entry name" value="Phosphatidic acid phosphatase type 2/haloperoxidase"/>
    <property type="match status" value="1"/>
</dbReference>
<feature type="domain" description="Phosphatidic acid phosphatase type 2/haloperoxidase" evidence="2">
    <location>
        <begin position="43"/>
        <end position="161"/>
    </location>
</feature>
<feature type="transmembrane region" description="Helical" evidence="1">
    <location>
        <begin position="88"/>
        <end position="107"/>
    </location>
</feature>
<dbReference type="SUPFAM" id="SSF48317">
    <property type="entry name" value="Acid phosphatase/Vanadium-dependent haloperoxidase"/>
    <property type="match status" value="1"/>
</dbReference>
<evidence type="ECO:0000256" key="1">
    <source>
        <dbReference type="SAM" id="Phobius"/>
    </source>
</evidence>
<dbReference type="PANTHER" id="PTHR14969">
    <property type="entry name" value="SPHINGOSINE-1-PHOSPHATE PHOSPHOHYDROLASE"/>
    <property type="match status" value="1"/>
</dbReference>
<accession>A0A8H7F6F0</accession>
<dbReference type="EMBL" id="JABXXO010000004">
    <property type="protein sequence ID" value="KAF7778738.1"/>
    <property type="molecule type" value="Genomic_DNA"/>
</dbReference>
<dbReference type="InterPro" id="IPR036938">
    <property type="entry name" value="PAP2/HPO_sf"/>
</dbReference>
<dbReference type="PANTHER" id="PTHR14969:SF13">
    <property type="entry name" value="AT30094P"/>
    <property type="match status" value="1"/>
</dbReference>
<organism evidence="3 4">
    <name type="scientific">Agaricus bisporus var. burnettii</name>
    <dbReference type="NCBI Taxonomy" id="192524"/>
    <lineage>
        <taxon>Eukaryota</taxon>
        <taxon>Fungi</taxon>
        <taxon>Dikarya</taxon>
        <taxon>Basidiomycota</taxon>
        <taxon>Agaricomycotina</taxon>
        <taxon>Agaricomycetes</taxon>
        <taxon>Agaricomycetidae</taxon>
        <taxon>Agaricales</taxon>
        <taxon>Agaricineae</taxon>
        <taxon>Agaricaceae</taxon>
        <taxon>Agaricus</taxon>
    </lineage>
</organism>
<reference evidence="3 4" key="1">
    <citation type="journal article" name="Sci. Rep.">
        <title>Telomere-to-telomere assembled and centromere annotated genomes of the two main subspecies of the button mushroom Agaricus bisporus reveal especially polymorphic chromosome ends.</title>
        <authorList>
            <person name="Sonnenberg A.S.M."/>
            <person name="Sedaghat-Telgerd N."/>
            <person name="Lavrijssen B."/>
            <person name="Ohm R.A."/>
            <person name="Hendrickx P.M."/>
            <person name="Scholtmeijer K."/>
            <person name="Baars J.J.P."/>
            <person name="van Peer A."/>
        </authorList>
    </citation>
    <scope>NUCLEOTIDE SEQUENCE [LARGE SCALE GENOMIC DNA]</scope>
    <source>
        <strain evidence="3 4">H119_p4</strain>
    </source>
</reference>
<protein>
    <recommendedName>
        <fullName evidence="2">Phosphatidic acid phosphatase type 2/haloperoxidase domain-containing protein</fullName>
    </recommendedName>
</protein>